<organism evidence="2 3">
    <name type="scientific">Fistulina hepatica ATCC 64428</name>
    <dbReference type="NCBI Taxonomy" id="1128425"/>
    <lineage>
        <taxon>Eukaryota</taxon>
        <taxon>Fungi</taxon>
        <taxon>Dikarya</taxon>
        <taxon>Basidiomycota</taxon>
        <taxon>Agaricomycotina</taxon>
        <taxon>Agaricomycetes</taxon>
        <taxon>Agaricomycetidae</taxon>
        <taxon>Agaricales</taxon>
        <taxon>Fistulinaceae</taxon>
        <taxon>Fistulina</taxon>
    </lineage>
</organism>
<name>A0A0D7AEE9_9AGAR</name>
<protein>
    <recommendedName>
        <fullName evidence="1">Pierisin-like domain-containing protein</fullName>
    </recommendedName>
</protein>
<dbReference type="Gene3D" id="3.90.210.10">
    <property type="entry name" value="Heat-Labile Enterotoxin, subunit A"/>
    <property type="match status" value="2"/>
</dbReference>
<evidence type="ECO:0000313" key="2">
    <source>
        <dbReference type="EMBL" id="KIY49761.1"/>
    </source>
</evidence>
<evidence type="ECO:0000259" key="1">
    <source>
        <dbReference type="Pfam" id="PF22596"/>
    </source>
</evidence>
<dbReference type="Pfam" id="PF22596">
    <property type="entry name" value="Scabin-like"/>
    <property type="match status" value="1"/>
</dbReference>
<gene>
    <name evidence="2" type="ORF">FISHEDRAFT_72393</name>
</gene>
<dbReference type="SUPFAM" id="SSF56399">
    <property type="entry name" value="ADP-ribosylation"/>
    <property type="match status" value="1"/>
</dbReference>
<keyword evidence="3" id="KW-1185">Reference proteome</keyword>
<accession>A0A0D7AEE9</accession>
<reference evidence="2 3" key="1">
    <citation type="journal article" date="2015" name="Fungal Genet. Biol.">
        <title>Evolution of novel wood decay mechanisms in Agaricales revealed by the genome sequences of Fistulina hepatica and Cylindrobasidium torrendii.</title>
        <authorList>
            <person name="Floudas D."/>
            <person name="Held B.W."/>
            <person name="Riley R."/>
            <person name="Nagy L.G."/>
            <person name="Koehler G."/>
            <person name="Ransdell A.S."/>
            <person name="Younus H."/>
            <person name="Chow J."/>
            <person name="Chiniquy J."/>
            <person name="Lipzen A."/>
            <person name="Tritt A."/>
            <person name="Sun H."/>
            <person name="Haridas S."/>
            <person name="LaButti K."/>
            <person name="Ohm R.A."/>
            <person name="Kues U."/>
            <person name="Blanchette R.A."/>
            <person name="Grigoriev I.V."/>
            <person name="Minto R.E."/>
            <person name="Hibbett D.S."/>
        </authorList>
    </citation>
    <scope>NUCLEOTIDE SEQUENCE [LARGE SCALE GENOMIC DNA]</scope>
    <source>
        <strain evidence="2 3">ATCC 64428</strain>
    </source>
</reference>
<evidence type="ECO:0000313" key="3">
    <source>
        <dbReference type="Proteomes" id="UP000054144"/>
    </source>
</evidence>
<sequence length="231" mass="26751">MSSGNWFATSTISWFGSQADEVINNIARKIDPAPPTPSHIFRPDTVPSAMQEQVVPTVAEPLIRWDRRNPSYIFQHALSLGTARYYRDDANRLRRLHLPNMCDHVTYQYEIFAYGGINVNRLLRPHEYNFEHEIAFPGGIQREFIRSVRVYRDETLQTVTKNPYFDVYANPIRHVVPPTQLPGLFGSEVKLDPAEGQLSNPLPPHHEHRCRDVETYNPDEDWDDLMHGNKD</sequence>
<proteinExistence type="predicted"/>
<dbReference type="OrthoDB" id="6845681at2759"/>
<dbReference type="EMBL" id="KN881721">
    <property type="protein sequence ID" value="KIY49761.1"/>
    <property type="molecule type" value="Genomic_DNA"/>
</dbReference>
<dbReference type="AlphaFoldDB" id="A0A0D7AEE9"/>
<dbReference type="Proteomes" id="UP000054144">
    <property type="component" value="Unassembled WGS sequence"/>
</dbReference>
<feature type="domain" description="Pierisin-like" evidence="1">
    <location>
        <begin position="81"/>
        <end position="165"/>
    </location>
</feature>
<dbReference type="InterPro" id="IPR054695">
    <property type="entry name" value="Pierisin-like_dom"/>
</dbReference>